<dbReference type="Pfam" id="PF07991">
    <property type="entry name" value="KARI_N"/>
    <property type="match status" value="1"/>
</dbReference>
<dbReference type="PANTHER" id="PTHR21371:SF1">
    <property type="entry name" value="KETOL-ACID REDUCTOISOMERASE, MITOCHONDRIAL"/>
    <property type="match status" value="1"/>
</dbReference>
<dbReference type="GO" id="GO:0009097">
    <property type="term" value="P:isoleucine biosynthetic process"/>
    <property type="evidence" value="ECO:0007669"/>
    <property type="project" value="UniProtKB-UniRule"/>
</dbReference>
<evidence type="ECO:0000313" key="16">
    <source>
        <dbReference type="EMBL" id="MFD1515549.1"/>
    </source>
</evidence>
<evidence type="ECO:0000313" key="17">
    <source>
        <dbReference type="Proteomes" id="UP001597187"/>
    </source>
</evidence>
<accession>A0ABD6B3B5</accession>
<feature type="binding site" evidence="11 12">
    <location>
        <position position="221"/>
    </location>
    <ligand>
        <name>Mg(2+)</name>
        <dbReference type="ChEBI" id="CHEBI:18420"/>
        <label>2</label>
    </ligand>
</feature>
<feature type="binding site" evidence="11">
    <location>
        <position position="84"/>
    </location>
    <ligand>
        <name>NADP(+)</name>
        <dbReference type="ChEBI" id="CHEBI:58349"/>
    </ligand>
</feature>
<feature type="binding site" evidence="11 12">
    <location>
        <position position="282"/>
    </location>
    <ligand>
        <name>substrate</name>
    </ligand>
</feature>
<keyword evidence="7 11" id="KW-0560">Oxidoreductase</keyword>
<feature type="binding site" evidence="11">
    <location>
        <position position="82"/>
    </location>
    <ligand>
        <name>NADP(+)</name>
        <dbReference type="ChEBI" id="CHEBI:58349"/>
    </ligand>
</feature>
<dbReference type="PROSITE" id="PS51850">
    <property type="entry name" value="KARI_N"/>
    <property type="match status" value="1"/>
</dbReference>
<dbReference type="InterPro" id="IPR008927">
    <property type="entry name" value="6-PGluconate_DH-like_C_sf"/>
</dbReference>
<evidence type="ECO:0000256" key="10">
    <source>
        <dbReference type="ARBA" id="ARBA00052344"/>
    </source>
</evidence>
<dbReference type="GO" id="GO:0004455">
    <property type="term" value="F:ketol-acid reductoisomerase activity"/>
    <property type="evidence" value="ECO:0007669"/>
    <property type="project" value="UniProtKB-UniRule"/>
</dbReference>
<evidence type="ECO:0000256" key="9">
    <source>
        <dbReference type="ARBA" id="ARBA00050504"/>
    </source>
</evidence>
<evidence type="ECO:0000256" key="4">
    <source>
        <dbReference type="ARBA" id="ARBA00022605"/>
    </source>
</evidence>
<dbReference type="InterPro" id="IPR014359">
    <property type="entry name" value="KARI_prok"/>
</dbReference>
<comment type="caution">
    <text evidence="16">The sequence shown here is derived from an EMBL/GenBank/DDBJ whole genome shotgun (WGS) entry which is preliminary data.</text>
</comment>
<evidence type="ECO:0000256" key="5">
    <source>
        <dbReference type="ARBA" id="ARBA00022723"/>
    </source>
</evidence>
<feature type="binding site" evidence="11 12">
    <location>
        <position position="221"/>
    </location>
    <ligand>
        <name>Mg(2+)</name>
        <dbReference type="ChEBI" id="CHEBI:18420"/>
        <label>1</label>
    </ligand>
</feature>
<dbReference type="PROSITE" id="PS51851">
    <property type="entry name" value="KARI_C"/>
    <property type="match status" value="1"/>
</dbReference>
<dbReference type="FunFam" id="3.40.50.720:FF:000023">
    <property type="entry name" value="Ketol-acid reductoisomerase (NADP(+))"/>
    <property type="match status" value="1"/>
</dbReference>
<dbReference type="SUPFAM" id="SSF48179">
    <property type="entry name" value="6-phosphogluconate dehydrogenase C-terminal domain-like"/>
    <property type="match status" value="1"/>
</dbReference>
<proteinExistence type="inferred from homology"/>
<dbReference type="Proteomes" id="UP001597187">
    <property type="component" value="Unassembled WGS sequence"/>
</dbReference>
<comment type="pathway">
    <text evidence="1 11">Amino-acid biosynthesis; L-valine biosynthesis; L-valine from pyruvate: step 2/4.</text>
</comment>
<keyword evidence="5 11" id="KW-0479">Metal-binding</keyword>
<evidence type="ECO:0000256" key="11">
    <source>
        <dbReference type="HAMAP-Rule" id="MF_00435"/>
    </source>
</evidence>
<feature type="domain" description="KARI N-terminal Rossmann" evidence="14">
    <location>
        <begin position="33"/>
        <end position="212"/>
    </location>
</feature>
<keyword evidence="8 11" id="KW-0100">Branched-chain amino acid biosynthesis</keyword>
<organism evidence="16 17">
    <name type="scientific">Halomarina rubra</name>
    <dbReference type="NCBI Taxonomy" id="2071873"/>
    <lineage>
        <taxon>Archaea</taxon>
        <taxon>Methanobacteriati</taxon>
        <taxon>Methanobacteriota</taxon>
        <taxon>Stenosarchaea group</taxon>
        <taxon>Halobacteria</taxon>
        <taxon>Halobacteriales</taxon>
        <taxon>Natronomonadaceae</taxon>
        <taxon>Halomarina</taxon>
    </lineage>
</organism>
<sequence length="373" mass="40481">MLSLLGRTSPATVARTPTRRPTTADTCRPMTDNQIYYDDDASYEDIEEKTVAVLGYGSQGHAHALNLADSAIDVVVGLREGSSSRAAARDDGLRVATPTEAAAEADLVAMLVPDTVQPDVFDAIEPHLDAGDTLLFAHGFNVHYGQIEPPEDVDVSMIAPKSPGHLVRRNFEAGEGTPGLLAIYRDATGDARDEALAYAQAIGCTRAGVVETTFREETETDLFGEQAVLCGGVTELVKAGYETLVDAGYSREMAYFECMNELKLIVDLLYEGGLGEMWDSVSDTAEYGGLTRGEVVVDDHARDRMETVLEEVQNGEFAREWITENQAGRPAYTQRRKAEQAHDIEDVGAELRALFAWGGEERDAETPKAPADD</sequence>
<dbReference type="RefSeq" id="WP_379820432.1">
    <property type="nucleotide sequence ID" value="NZ_JALXFV010000008.1"/>
</dbReference>
<dbReference type="SUPFAM" id="SSF51735">
    <property type="entry name" value="NAD(P)-binding Rossmann-fold domains"/>
    <property type="match status" value="1"/>
</dbReference>
<dbReference type="InterPro" id="IPR013116">
    <property type="entry name" value="KARI_N"/>
</dbReference>
<dbReference type="Gene3D" id="6.10.240.10">
    <property type="match status" value="1"/>
</dbReference>
<evidence type="ECO:0000256" key="12">
    <source>
        <dbReference type="PROSITE-ProRule" id="PRU01198"/>
    </source>
</evidence>
<dbReference type="InterPro" id="IPR036291">
    <property type="entry name" value="NAD(P)-bd_dom_sf"/>
</dbReference>
<dbReference type="EMBL" id="JBHUDC010000008">
    <property type="protein sequence ID" value="MFD1515549.1"/>
    <property type="molecule type" value="Genomic_DNA"/>
</dbReference>
<evidence type="ECO:0000256" key="8">
    <source>
        <dbReference type="ARBA" id="ARBA00023304"/>
    </source>
</evidence>
<protein>
    <recommendedName>
        <fullName evidence="11">Ketol-acid reductoisomerase (NADP(+))</fullName>
        <shortName evidence="11">KARI</shortName>
        <ecNumber evidence="11">1.1.1.86</ecNumber>
    </recommendedName>
    <alternativeName>
        <fullName evidence="11">Acetohydroxy-acid isomeroreductase</fullName>
        <shortName evidence="11">AHIR</shortName>
    </alternativeName>
    <alternativeName>
        <fullName evidence="11">Alpha-keto-beta-hydroxylacyl reductoisomerase</fullName>
    </alternativeName>
</protein>
<evidence type="ECO:0000256" key="6">
    <source>
        <dbReference type="ARBA" id="ARBA00022842"/>
    </source>
</evidence>
<dbReference type="EC" id="1.1.1.86" evidence="11"/>
<dbReference type="InterPro" id="IPR013023">
    <property type="entry name" value="KARI"/>
</dbReference>
<comment type="catalytic activity">
    <reaction evidence="10">
        <text>(2R)-2,3-dihydroxy-3-methylbutanoate + NADP(+) = (2S)-2-acetolactate + NADPH + H(+)</text>
        <dbReference type="Rhea" id="RHEA:22068"/>
        <dbReference type="ChEBI" id="CHEBI:15378"/>
        <dbReference type="ChEBI" id="CHEBI:49072"/>
        <dbReference type="ChEBI" id="CHEBI:57783"/>
        <dbReference type="ChEBI" id="CHEBI:58349"/>
        <dbReference type="ChEBI" id="CHEBI:58476"/>
        <dbReference type="EC" id="1.1.1.383"/>
    </reaction>
</comment>
<feature type="binding site" evidence="11 12">
    <location>
        <position position="257"/>
    </location>
    <ligand>
        <name>Mg(2+)</name>
        <dbReference type="ChEBI" id="CHEBI:18420"/>
        <label>2</label>
    </ligand>
</feature>
<dbReference type="NCBIfam" id="NF004017">
    <property type="entry name" value="PRK05479.1"/>
    <property type="match status" value="1"/>
</dbReference>
<feature type="region of interest" description="Disordered" evidence="13">
    <location>
        <begin position="1"/>
        <end position="31"/>
    </location>
</feature>
<dbReference type="GO" id="GO:0000287">
    <property type="term" value="F:magnesium ion binding"/>
    <property type="evidence" value="ECO:0007669"/>
    <property type="project" value="UniProtKB-UniRule"/>
</dbReference>
<feature type="binding site" evidence="11 12">
    <location>
        <position position="261"/>
    </location>
    <ligand>
        <name>Mg(2+)</name>
        <dbReference type="ChEBI" id="CHEBI:18420"/>
        <label>2</label>
    </ligand>
</feature>
<name>A0ABD6B3B5_9EURY</name>
<comment type="similarity">
    <text evidence="3 11 12">Belongs to the ketol-acid reductoisomerase family.</text>
</comment>
<comment type="catalytic activity">
    <reaction evidence="9">
        <text>(2R)-2,3-dihydroxy-3-methylbutanoate + NAD(+) = (2S)-2-acetolactate + NADH + H(+)</text>
        <dbReference type="Rhea" id="RHEA:30627"/>
        <dbReference type="ChEBI" id="CHEBI:15378"/>
        <dbReference type="ChEBI" id="CHEBI:49072"/>
        <dbReference type="ChEBI" id="CHEBI:57540"/>
        <dbReference type="ChEBI" id="CHEBI:57945"/>
        <dbReference type="ChEBI" id="CHEBI:58476"/>
        <dbReference type="EC" id="1.1.1.383"/>
    </reaction>
</comment>
<evidence type="ECO:0000259" key="14">
    <source>
        <dbReference type="PROSITE" id="PS51850"/>
    </source>
</evidence>
<feature type="domain" description="KARI C-terminal knotted" evidence="15">
    <location>
        <begin position="213"/>
        <end position="358"/>
    </location>
</feature>
<keyword evidence="6 11" id="KW-0460">Magnesium</keyword>
<dbReference type="NCBIfam" id="TIGR00465">
    <property type="entry name" value="ilvC"/>
    <property type="match status" value="1"/>
</dbReference>
<evidence type="ECO:0000256" key="7">
    <source>
        <dbReference type="ARBA" id="ARBA00023002"/>
    </source>
</evidence>
<feature type="compositionally biased region" description="Low complexity" evidence="13">
    <location>
        <begin position="7"/>
        <end position="29"/>
    </location>
</feature>
<dbReference type="PIRSF" id="PIRSF000116">
    <property type="entry name" value="IlvC_gammaproteo"/>
    <property type="match status" value="1"/>
</dbReference>
<feature type="binding site" evidence="11">
    <location>
        <begin position="56"/>
        <end position="59"/>
    </location>
    <ligand>
        <name>NADP(+)</name>
        <dbReference type="ChEBI" id="CHEBI:58349"/>
    </ligand>
</feature>
<comment type="catalytic activity">
    <reaction evidence="11">
        <text>(2R)-2,3-dihydroxy-3-methylbutanoate + NADP(+) = (2S)-2-acetolactate + NADPH + H(+)</text>
        <dbReference type="Rhea" id="RHEA:22068"/>
        <dbReference type="ChEBI" id="CHEBI:15378"/>
        <dbReference type="ChEBI" id="CHEBI:49072"/>
        <dbReference type="ChEBI" id="CHEBI:57783"/>
        <dbReference type="ChEBI" id="CHEBI:58349"/>
        <dbReference type="ChEBI" id="CHEBI:58476"/>
        <dbReference type="EC" id="1.1.1.86"/>
    </reaction>
</comment>
<feature type="active site" evidence="11">
    <location>
        <position position="138"/>
    </location>
</feature>
<keyword evidence="4 11" id="KW-0028">Amino-acid biosynthesis</keyword>
<evidence type="ECO:0000256" key="3">
    <source>
        <dbReference type="ARBA" id="ARBA00010318"/>
    </source>
</evidence>
<evidence type="ECO:0000256" key="13">
    <source>
        <dbReference type="SAM" id="MobiDB-lite"/>
    </source>
</evidence>
<dbReference type="GO" id="GO:0009099">
    <property type="term" value="P:L-valine biosynthetic process"/>
    <property type="evidence" value="ECO:0007669"/>
    <property type="project" value="UniProtKB-UniRule"/>
</dbReference>
<comment type="catalytic activity">
    <reaction evidence="11">
        <text>(2R,3R)-2,3-dihydroxy-3-methylpentanoate + NADP(+) = (S)-2-ethyl-2-hydroxy-3-oxobutanoate + NADPH + H(+)</text>
        <dbReference type="Rhea" id="RHEA:13493"/>
        <dbReference type="ChEBI" id="CHEBI:15378"/>
        <dbReference type="ChEBI" id="CHEBI:49256"/>
        <dbReference type="ChEBI" id="CHEBI:49258"/>
        <dbReference type="ChEBI" id="CHEBI:57783"/>
        <dbReference type="ChEBI" id="CHEBI:58349"/>
        <dbReference type="EC" id="1.1.1.86"/>
    </reaction>
</comment>
<reference evidence="16 17" key="1">
    <citation type="journal article" date="2019" name="Int. J. Syst. Evol. Microbiol.">
        <title>The Global Catalogue of Microorganisms (GCM) 10K type strain sequencing project: providing services to taxonomists for standard genome sequencing and annotation.</title>
        <authorList>
            <consortium name="The Broad Institute Genomics Platform"/>
            <consortium name="The Broad Institute Genome Sequencing Center for Infectious Disease"/>
            <person name="Wu L."/>
            <person name="Ma J."/>
        </authorList>
    </citation>
    <scope>NUCLEOTIDE SEQUENCE [LARGE SCALE GENOMIC DNA]</scope>
    <source>
        <strain evidence="16 17">CGMCC 1.12563</strain>
    </source>
</reference>
<dbReference type="HAMAP" id="MF_00435">
    <property type="entry name" value="IlvC"/>
    <property type="match status" value="1"/>
</dbReference>
<dbReference type="Gene3D" id="3.40.50.720">
    <property type="entry name" value="NAD(P)-binding Rossmann-like Domain"/>
    <property type="match status" value="1"/>
</dbReference>
<dbReference type="PANTHER" id="PTHR21371">
    <property type="entry name" value="KETOL-ACID REDUCTOISOMERASE, MITOCHONDRIAL"/>
    <property type="match status" value="1"/>
</dbReference>
<dbReference type="NCBIfam" id="NF009940">
    <property type="entry name" value="PRK13403.1"/>
    <property type="match status" value="1"/>
</dbReference>
<dbReference type="InterPro" id="IPR000506">
    <property type="entry name" value="KARI_C"/>
</dbReference>
<evidence type="ECO:0000256" key="1">
    <source>
        <dbReference type="ARBA" id="ARBA00004864"/>
    </source>
</evidence>
<dbReference type="AlphaFoldDB" id="A0ABD6B3B5"/>
<feature type="binding site" evidence="11 12">
    <location>
        <position position="225"/>
    </location>
    <ligand>
        <name>Mg(2+)</name>
        <dbReference type="ChEBI" id="CHEBI:18420"/>
        <label>1</label>
    </ligand>
</feature>
<comment type="pathway">
    <text evidence="2 11">Amino-acid biosynthesis; L-isoleucine biosynthesis; L-isoleucine from 2-oxobutanoate: step 2/4.</text>
</comment>
<comment type="cofactor">
    <cofactor evidence="11">
        <name>Mg(2+)</name>
        <dbReference type="ChEBI" id="CHEBI:18420"/>
    </cofactor>
    <text evidence="11">Binds 2 magnesium ions per subunit.</text>
</comment>
<keyword evidence="17" id="KW-1185">Reference proteome</keyword>
<feature type="binding site" evidence="11">
    <location>
        <position position="164"/>
    </location>
    <ligand>
        <name>NADP(+)</name>
        <dbReference type="ChEBI" id="CHEBI:58349"/>
    </ligand>
</feature>
<comment type="function">
    <text evidence="11">Involved in the biosynthesis of branched-chain amino acids (BCAA). Catalyzes an alkyl-migration followed by a ketol-acid reduction of (S)-2-acetolactate (S2AL) to yield (R)-2,3-dihydroxy-isovalerate. In the isomerase reaction, S2AL is rearranged via a Mg-dependent methyl migration to produce 3-hydroxy-3-methyl-2-ketobutyrate (HMKB). In the reductase reaction, this 2-ketoacid undergoes a metal-dependent reduction by NADPH to yield (R)-2,3-dihydroxy-isovalerate.</text>
</comment>
<evidence type="ECO:0000259" key="15">
    <source>
        <dbReference type="PROSITE" id="PS51851"/>
    </source>
</evidence>
<dbReference type="Pfam" id="PF01450">
    <property type="entry name" value="KARI_C"/>
    <property type="match status" value="1"/>
</dbReference>
<comment type="caution">
    <text evidence="11">Lacks conserved residue(s) required for the propagation of feature annotation.</text>
</comment>
<feature type="binding site" evidence="11">
    <location>
        <position position="79"/>
    </location>
    <ligand>
        <name>NADP(+)</name>
        <dbReference type="ChEBI" id="CHEBI:58349"/>
    </ligand>
</feature>
<keyword evidence="11" id="KW-0521">NADP</keyword>
<evidence type="ECO:0000256" key="2">
    <source>
        <dbReference type="ARBA" id="ARBA00004885"/>
    </source>
</evidence>
<gene>
    <name evidence="11 16" type="primary">ilvC</name>
    <name evidence="16" type="ORF">ACFSBT_19910</name>
</gene>